<dbReference type="PhylomeDB" id="B4MPM9"/>
<dbReference type="InParanoid" id="B4MPM9"/>
<sequence>MDGFEELITLTPMNCVKSCNDLLDAADVKPRSYSLFITLFGLYCGALIYRSYRKRTLLKERLQTVQVENPEVQIIVISSDETMNSEDLLTHDYRLEAKNGPTMRSTVQRESIKPSVDF</sequence>
<dbReference type="Proteomes" id="UP000007798">
    <property type="component" value="Unassembled WGS sequence"/>
</dbReference>
<proteinExistence type="predicted"/>
<organism evidence="4">
    <name type="scientific">Drosophila willistoni</name>
    <name type="common">Fruit fly</name>
    <dbReference type="NCBI Taxonomy" id="7260"/>
    <lineage>
        <taxon>Eukaryota</taxon>
        <taxon>Metazoa</taxon>
        <taxon>Ecdysozoa</taxon>
        <taxon>Arthropoda</taxon>
        <taxon>Hexapoda</taxon>
        <taxon>Insecta</taxon>
        <taxon>Pterygota</taxon>
        <taxon>Neoptera</taxon>
        <taxon>Endopterygota</taxon>
        <taxon>Diptera</taxon>
        <taxon>Brachycera</taxon>
        <taxon>Muscomorpha</taxon>
        <taxon>Ephydroidea</taxon>
        <taxon>Drosophilidae</taxon>
        <taxon>Drosophila</taxon>
        <taxon>Sophophora</taxon>
    </lineage>
</organism>
<gene>
    <name evidence="3" type="primary">Dwil\GK21572</name>
    <name evidence="3" type="ORF">Dwil_GK21572</name>
</gene>
<feature type="transmembrane region" description="Helical" evidence="2">
    <location>
        <begin position="33"/>
        <end position="52"/>
    </location>
</feature>
<feature type="region of interest" description="Disordered" evidence="1">
    <location>
        <begin position="99"/>
        <end position="118"/>
    </location>
</feature>
<keyword evidence="4" id="KW-1185">Reference proteome</keyword>
<protein>
    <submittedName>
        <fullName evidence="3">GK21572</fullName>
    </submittedName>
</protein>
<evidence type="ECO:0000313" key="4">
    <source>
        <dbReference type="Proteomes" id="UP000007798"/>
    </source>
</evidence>
<name>B4MPM9_DROWI</name>
<evidence type="ECO:0000313" key="3">
    <source>
        <dbReference type="EMBL" id="EDW74068.1"/>
    </source>
</evidence>
<dbReference type="STRING" id="7260.B4MPM9"/>
<evidence type="ECO:0000256" key="2">
    <source>
        <dbReference type="SAM" id="Phobius"/>
    </source>
</evidence>
<keyword evidence="2" id="KW-0472">Membrane</keyword>
<evidence type="ECO:0000256" key="1">
    <source>
        <dbReference type="SAM" id="MobiDB-lite"/>
    </source>
</evidence>
<keyword evidence="2" id="KW-1133">Transmembrane helix</keyword>
<accession>B4MPM9</accession>
<keyword evidence="2" id="KW-0812">Transmembrane</keyword>
<dbReference type="OrthoDB" id="7863707at2759"/>
<dbReference type="AlphaFoldDB" id="B4MPM9"/>
<dbReference type="HOGENOM" id="CLU_2087288_0_0_1"/>
<reference evidence="3 4" key="1">
    <citation type="journal article" date="2007" name="Nature">
        <title>Evolution of genes and genomes on the Drosophila phylogeny.</title>
        <authorList>
            <consortium name="Drosophila 12 Genomes Consortium"/>
            <person name="Clark A.G."/>
            <person name="Eisen M.B."/>
            <person name="Smith D.R."/>
            <person name="Bergman C.M."/>
            <person name="Oliver B."/>
            <person name="Markow T.A."/>
            <person name="Kaufman T.C."/>
            <person name="Kellis M."/>
            <person name="Gelbart W."/>
            <person name="Iyer V.N."/>
            <person name="Pollard D.A."/>
            <person name="Sackton T.B."/>
            <person name="Larracuente A.M."/>
            <person name="Singh N.D."/>
            <person name="Abad J.P."/>
            <person name="Abt D.N."/>
            <person name="Adryan B."/>
            <person name="Aguade M."/>
            <person name="Akashi H."/>
            <person name="Anderson W.W."/>
            <person name="Aquadro C.F."/>
            <person name="Ardell D.H."/>
            <person name="Arguello R."/>
            <person name="Artieri C.G."/>
            <person name="Barbash D.A."/>
            <person name="Barker D."/>
            <person name="Barsanti P."/>
            <person name="Batterham P."/>
            <person name="Batzoglou S."/>
            <person name="Begun D."/>
            <person name="Bhutkar A."/>
            <person name="Blanco E."/>
            <person name="Bosak S.A."/>
            <person name="Bradley R.K."/>
            <person name="Brand A.D."/>
            <person name="Brent M.R."/>
            <person name="Brooks A.N."/>
            <person name="Brown R.H."/>
            <person name="Butlin R.K."/>
            <person name="Caggese C."/>
            <person name="Calvi B.R."/>
            <person name="Bernardo de Carvalho A."/>
            <person name="Caspi A."/>
            <person name="Castrezana S."/>
            <person name="Celniker S.E."/>
            <person name="Chang J.L."/>
            <person name="Chapple C."/>
            <person name="Chatterji S."/>
            <person name="Chinwalla A."/>
            <person name="Civetta A."/>
            <person name="Clifton S.W."/>
            <person name="Comeron J.M."/>
            <person name="Costello J.C."/>
            <person name="Coyne J.A."/>
            <person name="Daub J."/>
            <person name="David R.G."/>
            <person name="Delcher A.L."/>
            <person name="Delehaunty K."/>
            <person name="Do C.B."/>
            <person name="Ebling H."/>
            <person name="Edwards K."/>
            <person name="Eickbush T."/>
            <person name="Evans J.D."/>
            <person name="Filipski A."/>
            <person name="Findeiss S."/>
            <person name="Freyhult E."/>
            <person name="Fulton L."/>
            <person name="Fulton R."/>
            <person name="Garcia A.C."/>
            <person name="Gardiner A."/>
            <person name="Garfield D.A."/>
            <person name="Garvin B.E."/>
            <person name="Gibson G."/>
            <person name="Gilbert D."/>
            <person name="Gnerre S."/>
            <person name="Godfrey J."/>
            <person name="Good R."/>
            <person name="Gotea V."/>
            <person name="Gravely B."/>
            <person name="Greenberg A.J."/>
            <person name="Griffiths-Jones S."/>
            <person name="Gross S."/>
            <person name="Guigo R."/>
            <person name="Gustafson E.A."/>
            <person name="Haerty W."/>
            <person name="Hahn M.W."/>
            <person name="Halligan D.L."/>
            <person name="Halpern A.L."/>
            <person name="Halter G.M."/>
            <person name="Han M.V."/>
            <person name="Heger A."/>
            <person name="Hillier L."/>
            <person name="Hinrichs A.S."/>
            <person name="Holmes I."/>
            <person name="Hoskins R.A."/>
            <person name="Hubisz M.J."/>
            <person name="Hultmark D."/>
            <person name="Huntley M.A."/>
            <person name="Jaffe D.B."/>
            <person name="Jagadeeshan S."/>
            <person name="Jeck W.R."/>
            <person name="Johnson J."/>
            <person name="Jones C.D."/>
            <person name="Jordan W.C."/>
            <person name="Karpen G.H."/>
            <person name="Kataoka E."/>
            <person name="Keightley P.D."/>
            <person name="Kheradpour P."/>
            <person name="Kirkness E.F."/>
            <person name="Koerich L.B."/>
            <person name="Kristiansen K."/>
            <person name="Kudrna D."/>
            <person name="Kulathinal R.J."/>
            <person name="Kumar S."/>
            <person name="Kwok R."/>
            <person name="Lander E."/>
            <person name="Langley C.H."/>
            <person name="Lapoint R."/>
            <person name="Lazzaro B.P."/>
            <person name="Lee S.J."/>
            <person name="Levesque L."/>
            <person name="Li R."/>
            <person name="Lin C.F."/>
            <person name="Lin M.F."/>
            <person name="Lindblad-Toh K."/>
            <person name="Llopart A."/>
            <person name="Long M."/>
            <person name="Low L."/>
            <person name="Lozovsky E."/>
            <person name="Lu J."/>
            <person name="Luo M."/>
            <person name="Machado C.A."/>
            <person name="Makalowski W."/>
            <person name="Marzo M."/>
            <person name="Matsuda M."/>
            <person name="Matzkin L."/>
            <person name="McAllister B."/>
            <person name="McBride C.S."/>
            <person name="McKernan B."/>
            <person name="McKernan K."/>
            <person name="Mendez-Lago M."/>
            <person name="Minx P."/>
            <person name="Mollenhauer M.U."/>
            <person name="Montooth K."/>
            <person name="Mount S.M."/>
            <person name="Mu X."/>
            <person name="Myers E."/>
            <person name="Negre B."/>
            <person name="Newfeld S."/>
            <person name="Nielsen R."/>
            <person name="Noor M.A."/>
            <person name="O'Grady P."/>
            <person name="Pachter L."/>
            <person name="Papaceit M."/>
            <person name="Parisi M.J."/>
            <person name="Parisi M."/>
            <person name="Parts L."/>
            <person name="Pedersen J.S."/>
            <person name="Pesole G."/>
            <person name="Phillippy A.M."/>
            <person name="Ponting C.P."/>
            <person name="Pop M."/>
            <person name="Porcelli D."/>
            <person name="Powell J.R."/>
            <person name="Prohaska S."/>
            <person name="Pruitt K."/>
            <person name="Puig M."/>
            <person name="Quesneville H."/>
            <person name="Ram K.R."/>
            <person name="Rand D."/>
            <person name="Rasmussen M.D."/>
            <person name="Reed L.K."/>
            <person name="Reenan R."/>
            <person name="Reily A."/>
            <person name="Remington K.A."/>
            <person name="Rieger T.T."/>
            <person name="Ritchie M.G."/>
            <person name="Robin C."/>
            <person name="Rogers Y.H."/>
            <person name="Rohde C."/>
            <person name="Rozas J."/>
            <person name="Rubenfield M.J."/>
            <person name="Ruiz A."/>
            <person name="Russo S."/>
            <person name="Salzberg S.L."/>
            <person name="Sanchez-Gracia A."/>
            <person name="Saranga D.J."/>
            <person name="Sato H."/>
            <person name="Schaeffer S.W."/>
            <person name="Schatz M.C."/>
            <person name="Schlenke T."/>
            <person name="Schwartz R."/>
            <person name="Segarra C."/>
            <person name="Singh R.S."/>
            <person name="Sirot L."/>
            <person name="Sirota M."/>
            <person name="Sisneros N.B."/>
            <person name="Smith C.D."/>
            <person name="Smith T.F."/>
            <person name="Spieth J."/>
            <person name="Stage D.E."/>
            <person name="Stark A."/>
            <person name="Stephan W."/>
            <person name="Strausberg R.L."/>
            <person name="Strempel S."/>
            <person name="Sturgill D."/>
            <person name="Sutton G."/>
            <person name="Sutton G.G."/>
            <person name="Tao W."/>
            <person name="Teichmann S."/>
            <person name="Tobari Y.N."/>
            <person name="Tomimura Y."/>
            <person name="Tsolas J.M."/>
            <person name="Valente V.L."/>
            <person name="Venter E."/>
            <person name="Venter J.C."/>
            <person name="Vicario S."/>
            <person name="Vieira F.G."/>
            <person name="Vilella A.J."/>
            <person name="Villasante A."/>
            <person name="Walenz B."/>
            <person name="Wang J."/>
            <person name="Wasserman M."/>
            <person name="Watts T."/>
            <person name="Wilson D."/>
            <person name="Wilson R.K."/>
            <person name="Wing R.A."/>
            <person name="Wolfner M.F."/>
            <person name="Wong A."/>
            <person name="Wong G.K."/>
            <person name="Wu C.I."/>
            <person name="Wu G."/>
            <person name="Yamamoto D."/>
            <person name="Yang H.P."/>
            <person name="Yang S.P."/>
            <person name="Yorke J.A."/>
            <person name="Yoshida K."/>
            <person name="Zdobnov E."/>
            <person name="Zhang P."/>
            <person name="Zhang Y."/>
            <person name="Zimin A.V."/>
            <person name="Baldwin J."/>
            <person name="Abdouelleil A."/>
            <person name="Abdulkadir J."/>
            <person name="Abebe A."/>
            <person name="Abera B."/>
            <person name="Abreu J."/>
            <person name="Acer S.C."/>
            <person name="Aftuck L."/>
            <person name="Alexander A."/>
            <person name="An P."/>
            <person name="Anderson E."/>
            <person name="Anderson S."/>
            <person name="Arachi H."/>
            <person name="Azer M."/>
            <person name="Bachantsang P."/>
            <person name="Barry A."/>
            <person name="Bayul T."/>
            <person name="Berlin A."/>
            <person name="Bessette D."/>
            <person name="Bloom T."/>
            <person name="Blye J."/>
            <person name="Boguslavskiy L."/>
            <person name="Bonnet C."/>
            <person name="Boukhgalter B."/>
            <person name="Bourzgui I."/>
            <person name="Brown A."/>
            <person name="Cahill P."/>
            <person name="Channer S."/>
            <person name="Cheshatsang Y."/>
            <person name="Chuda L."/>
            <person name="Citroen M."/>
            <person name="Collymore A."/>
            <person name="Cooke P."/>
            <person name="Costello M."/>
            <person name="D'Aco K."/>
            <person name="Daza R."/>
            <person name="De Haan G."/>
            <person name="DeGray S."/>
            <person name="DeMaso C."/>
            <person name="Dhargay N."/>
            <person name="Dooley K."/>
            <person name="Dooley E."/>
            <person name="Doricent M."/>
            <person name="Dorje P."/>
            <person name="Dorjee K."/>
            <person name="Dupes A."/>
            <person name="Elong R."/>
            <person name="Falk J."/>
            <person name="Farina A."/>
            <person name="Faro S."/>
            <person name="Ferguson D."/>
            <person name="Fisher S."/>
            <person name="Foley C.D."/>
            <person name="Franke A."/>
            <person name="Friedrich D."/>
            <person name="Gadbois L."/>
            <person name="Gearin G."/>
            <person name="Gearin C.R."/>
            <person name="Giannoukos G."/>
            <person name="Goode T."/>
            <person name="Graham J."/>
            <person name="Grandbois E."/>
            <person name="Grewal S."/>
            <person name="Gyaltsen K."/>
            <person name="Hafez N."/>
            <person name="Hagos B."/>
            <person name="Hall J."/>
            <person name="Henson C."/>
            <person name="Hollinger A."/>
            <person name="Honan T."/>
            <person name="Huard M.D."/>
            <person name="Hughes L."/>
            <person name="Hurhula B."/>
            <person name="Husby M.E."/>
            <person name="Kamat A."/>
            <person name="Kanga B."/>
            <person name="Kashin S."/>
            <person name="Khazanovich D."/>
            <person name="Kisner P."/>
            <person name="Lance K."/>
            <person name="Lara M."/>
            <person name="Lee W."/>
            <person name="Lennon N."/>
            <person name="Letendre F."/>
            <person name="LeVine R."/>
            <person name="Lipovsky A."/>
            <person name="Liu X."/>
            <person name="Liu J."/>
            <person name="Liu S."/>
            <person name="Lokyitsang T."/>
            <person name="Lokyitsang Y."/>
            <person name="Lubonja R."/>
            <person name="Lui A."/>
            <person name="MacDonald P."/>
            <person name="Magnisalis V."/>
            <person name="Maru K."/>
            <person name="Matthews C."/>
            <person name="McCusker W."/>
            <person name="McDonough S."/>
            <person name="Mehta T."/>
            <person name="Meldrim J."/>
            <person name="Meneus L."/>
            <person name="Mihai O."/>
            <person name="Mihalev A."/>
            <person name="Mihova T."/>
            <person name="Mittelman R."/>
            <person name="Mlenga V."/>
            <person name="Montmayeur A."/>
            <person name="Mulrain L."/>
            <person name="Navidi A."/>
            <person name="Naylor J."/>
            <person name="Negash T."/>
            <person name="Nguyen T."/>
            <person name="Nguyen N."/>
            <person name="Nicol R."/>
            <person name="Norbu C."/>
            <person name="Norbu N."/>
            <person name="Novod N."/>
            <person name="O'Neill B."/>
            <person name="Osman S."/>
            <person name="Markiewicz E."/>
            <person name="Oyono O.L."/>
            <person name="Patti C."/>
            <person name="Phunkhang P."/>
            <person name="Pierre F."/>
            <person name="Priest M."/>
            <person name="Raghuraman S."/>
            <person name="Rege F."/>
            <person name="Reyes R."/>
            <person name="Rise C."/>
            <person name="Rogov P."/>
            <person name="Ross K."/>
            <person name="Ryan E."/>
            <person name="Settipalli S."/>
            <person name="Shea T."/>
            <person name="Sherpa N."/>
            <person name="Shi L."/>
            <person name="Shih D."/>
            <person name="Sparrow T."/>
            <person name="Spaulding J."/>
            <person name="Stalker J."/>
            <person name="Stange-Thomann N."/>
            <person name="Stavropoulos S."/>
            <person name="Stone C."/>
            <person name="Strader C."/>
            <person name="Tesfaye S."/>
            <person name="Thomson T."/>
            <person name="Thoulutsang Y."/>
            <person name="Thoulutsang D."/>
            <person name="Topham K."/>
            <person name="Topping I."/>
            <person name="Tsamla T."/>
            <person name="Vassiliev H."/>
            <person name="Vo A."/>
            <person name="Wangchuk T."/>
            <person name="Wangdi T."/>
            <person name="Weiand M."/>
            <person name="Wilkinson J."/>
            <person name="Wilson A."/>
            <person name="Yadav S."/>
            <person name="Young G."/>
            <person name="Yu Q."/>
            <person name="Zembek L."/>
            <person name="Zhong D."/>
            <person name="Zimmer A."/>
            <person name="Zwirko Z."/>
            <person name="Jaffe D.B."/>
            <person name="Alvarez P."/>
            <person name="Brockman W."/>
            <person name="Butler J."/>
            <person name="Chin C."/>
            <person name="Gnerre S."/>
            <person name="Grabherr M."/>
            <person name="Kleber M."/>
            <person name="Mauceli E."/>
            <person name="MacCallum I."/>
        </authorList>
    </citation>
    <scope>NUCLEOTIDE SEQUENCE [LARGE SCALE GENOMIC DNA]</scope>
    <source>
        <strain evidence="4">Tucson 14030-0811.24</strain>
    </source>
</reference>
<dbReference type="EMBL" id="CH963849">
    <property type="protein sequence ID" value="EDW74068.1"/>
    <property type="molecule type" value="Genomic_DNA"/>
</dbReference>